<dbReference type="Gene3D" id="3.10.20.30">
    <property type="match status" value="2"/>
</dbReference>
<dbReference type="SUPFAM" id="SSF47741">
    <property type="entry name" value="CO dehydrogenase ISP C-domain like"/>
    <property type="match status" value="2"/>
</dbReference>
<protein>
    <submittedName>
        <fullName evidence="15">Xanthine dehydrogenase</fullName>
    </submittedName>
</protein>
<evidence type="ECO:0000256" key="5">
    <source>
        <dbReference type="ARBA" id="ARBA00022630"/>
    </source>
</evidence>
<dbReference type="InterPro" id="IPR046867">
    <property type="entry name" value="AldOxase/xan_DH_MoCoBD2"/>
</dbReference>
<keyword evidence="14" id="KW-1185">Reference proteome</keyword>
<dbReference type="InterPro" id="IPR005107">
    <property type="entry name" value="CO_DH_flav_C"/>
</dbReference>
<dbReference type="Gene3D" id="3.30.365.10">
    <property type="entry name" value="Aldehyde oxidase/xanthine dehydrogenase, molybdopterin binding domain"/>
    <property type="match status" value="8"/>
</dbReference>
<evidence type="ECO:0000256" key="6">
    <source>
        <dbReference type="ARBA" id="ARBA00022714"/>
    </source>
</evidence>
<dbReference type="SUPFAM" id="SSF56176">
    <property type="entry name" value="FAD-binding/transporter-associated domain-like"/>
    <property type="match status" value="2"/>
</dbReference>
<comment type="similarity">
    <text evidence="3">Belongs to the xanthine dehydrogenase family.</text>
</comment>
<dbReference type="Pfam" id="PF00941">
    <property type="entry name" value="FAD_binding_5"/>
    <property type="match status" value="2"/>
</dbReference>
<keyword evidence="10" id="KW-0408">Iron</keyword>
<evidence type="ECO:0000256" key="11">
    <source>
        <dbReference type="ARBA" id="ARBA00023014"/>
    </source>
</evidence>
<dbReference type="Pfam" id="PF01799">
    <property type="entry name" value="Fer2_2"/>
    <property type="match status" value="2"/>
</dbReference>
<dbReference type="SUPFAM" id="SSF54292">
    <property type="entry name" value="2Fe-2S ferredoxin-like"/>
    <property type="match status" value="2"/>
</dbReference>
<comment type="cofactor">
    <cofactor evidence="2">
        <name>FAD</name>
        <dbReference type="ChEBI" id="CHEBI:57692"/>
    </cofactor>
</comment>
<dbReference type="Gene3D" id="3.90.1170.50">
    <property type="entry name" value="Aldehyde oxidase/xanthine dehydrogenase, a/b hammerhead"/>
    <property type="match status" value="2"/>
</dbReference>
<accession>A0A1I8JKA4</accession>
<keyword evidence="9" id="KW-0560">Oxidoreductase</keyword>
<dbReference type="CDD" id="cd00207">
    <property type="entry name" value="fer2"/>
    <property type="match status" value="2"/>
</dbReference>
<dbReference type="InterPro" id="IPR002346">
    <property type="entry name" value="Mopterin_DH_FAD-bd"/>
</dbReference>
<dbReference type="FunFam" id="3.30.365.10:FF:000004">
    <property type="entry name" value="Xanthine dehydrogenase oxidase"/>
    <property type="match status" value="2"/>
</dbReference>
<dbReference type="InterPro" id="IPR036318">
    <property type="entry name" value="FAD-bd_PCMH-like_sf"/>
</dbReference>
<proteinExistence type="inferred from homology"/>
<dbReference type="InterPro" id="IPR016167">
    <property type="entry name" value="FAD-bd_PCMH_sub1"/>
</dbReference>
<evidence type="ECO:0000256" key="8">
    <source>
        <dbReference type="ARBA" id="ARBA00022827"/>
    </source>
</evidence>
<dbReference type="Gene3D" id="3.30.390.50">
    <property type="entry name" value="CO dehydrogenase flavoprotein, C-terminal domain"/>
    <property type="match status" value="2"/>
</dbReference>
<dbReference type="InterPro" id="IPR002888">
    <property type="entry name" value="2Fe-2S-bd"/>
</dbReference>
<keyword evidence="4" id="KW-0500">Molybdenum</keyword>
<comment type="cofactor">
    <cofactor evidence="12">
        <name>[2Fe-2S] cluster</name>
        <dbReference type="ChEBI" id="CHEBI:190135"/>
    </cofactor>
</comment>
<evidence type="ECO:0000259" key="13">
    <source>
        <dbReference type="PROSITE" id="PS51387"/>
    </source>
</evidence>
<feature type="domain" description="FAD-binding PCMH-type" evidence="13">
    <location>
        <begin position="1512"/>
        <end position="1703"/>
    </location>
</feature>
<dbReference type="Pfam" id="PF02738">
    <property type="entry name" value="MoCoBD_1"/>
    <property type="match status" value="2"/>
</dbReference>
<dbReference type="SMART" id="SM01008">
    <property type="entry name" value="Ald_Xan_dh_C"/>
    <property type="match status" value="2"/>
</dbReference>
<dbReference type="Gene3D" id="1.10.150.120">
    <property type="entry name" value="[2Fe-2S]-binding domain"/>
    <property type="match status" value="2"/>
</dbReference>
<comment type="cofactor">
    <cofactor evidence="1">
        <name>Mo-molybdopterin</name>
        <dbReference type="ChEBI" id="CHEBI:71302"/>
    </cofactor>
</comment>
<dbReference type="PANTHER" id="PTHR45444:SF3">
    <property type="entry name" value="XANTHINE DEHYDROGENASE"/>
    <property type="match status" value="1"/>
</dbReference>
<keyword evidence="7" id="KW-0479">Metal-binding</keyword>
<organism evidence="14 15">
    <name type="scientific">Macrostomum lignano</name>
    <dbReference type="NCBI Taxonomy" id="282301"/>
    <lineage>
        <taxon>Eukaryota</taxon>
        <taxon>Metazoa</taxon>
        <taxon>Spiralia</taxon>
        <taxon>Lophotrochozoa</taxon>
        <taxon>Platyhelminthes</taxon>
        <taxon>Rhabditophora</taxon>
        <taxon>Macrostomorpha</taxon>
        <taxon>Macrostomida</taxon>
        <taxon>Macrostomidae</taxon>
        <taxon>Macrostomum</taxon>
    </lineage>
</organism>
<evidence type="ECO:0000256" key="2">
    <source>
        <dbReference type="ARBA" id="ARBA00001974"/>
    </source>
</evidence>
<keyword evidence="6" id="KW-0001">2Fe-2S</keyword>
<dbReference type="InterPro" id="IPR012675">
    <property type="entry name" value="Beta-grasp_dom_sf"/>
</dbReference>
<keyword evidence="11" id="KW-0411">Iron-sulfur</keyword>
<evidence type="ECO:0000256" key="4">
    <source>
        <dbReference type="ARBA" id="ARBA00022505"/>
    </source>
</evidence>
<evidence type="ECO:0000256" key="1">
    <source>
        <dbReference type="ARBA" id="ARBA00001924"/>
    </source>
</evidence>
<dbReference type="WBParaSite" id="maker-uti_cns_0048232-snap-gene-0.8-mRNA-1">
    <property type="protein sequence ID" value="maker-uti_cns_0048232-snap-gene-0.8-mRNA-1"/>
    <property type="gene ID" value="maker-uti_cns_0048232-snap-gene-0.8"/>
</dbReference>
<dbReference type="GO" id="GO:0005506">
    <property type="term" value="F:iron ion binding"/>
    <property type="evidence" value="ECO:0007669"/>
    <property type="project" value="InterPro"/>
</dbReference>
<dbReference type="FunFam" id="3.30.43.10:FF:000001">
    <property type="entry name" value="Xanthine dehydrogenase/oxidase"/>
    <property type="match status" value="2"/>
</dbReference>
<evidence type="ECO:0000256" key="9">
    <source>
        <dbReference type="ARBA" id="ARBA00023002"/>
    </source>
</evidence>
<dbReference type="Pfam" id="PF20256">
    <property type="entry name" value="MoCoBD_2"/>
    <property type="match status" value="2"/>
</dbReference>
<evidence type="ECO:0000256" key="3">
    <source>
        <dbReference type="ARBA" id="ARBA00006849"/>
    </source>
</evidence>
<evidence type="ECO:0000256" key="12">
    <source>
        <dbReference type="ARBA" id="ARBA00034078"/>
    </source>
</evidence>
<dbReference type="Proteomes" id="UP000095280">
    <property type="component" value="Unplaced"/>
</dbReference>
<evidence type="ECO:0000256" key="7">
    <source>
        <dbReference type="ARBA" id="ARBA00022723"/>
    </source>
</evidence>
<dbReference type="InterPro" id="IPR016208">
    <property type="entry name" value="Ald_Oxase/xanthine_DH-like"/>
</dbReference>
<dbReference type="InterPro" id="IPR016166">
    <property type="entry name" value="FAD-bd_PCMH"/>
</dbReference>
<name>A0A1I8JKA4_9PLAT</name>
<dbReference type="PROSITE" id="PS00197">
    <property type="entry name" value="2FE2S_FER_1"/>
    <property type="match status" value="2"/>
</dbReference>
<reference evidence="15" key="1">
    <citation type="submission" date="2016-11" db="UniProtKB">
        <authorList>
            <consortium name="WormBaseParasite"/>
        </authorList>
    </citation>
    <scope>IDENTIFICATION</scope>
</reference>
<dbReference type="PANTHER" id="PTHR45444">
    <property type="entry name" value="XANTHINE DEHYDROGENASE"/>
    <property type="match status" value="1"/>
</dbReference>
<dbReference type="GO" id="GO:0051537">
    <property type="term" value="F:2 iron, 2 sulfur cluster binding"/>
    <property type="evidence" value="ECO:0007669"/>
    <property type="project" value="UniProtKB-KW"/>
</dbReference>
<evidence type="ECO:0000313" key="14">
    <source>
        <dbReference type="Proteomes" id="UP000095280"/>
    </source>
</evidence>
<dbReference type="InterPro" id="IPR036884">
    <property type="entry name" value="2Fe-2S-bd_dom_sf"/>
</dbReference>
<feature type="domain" description="FAD-binding PCMH-type" evidence="13">
    <location>
        <begin position="217"/>
        <end position="408"/>
    </location>
</feature>
<dbReference type="InterPro" id="IPR000674">
    <property type="entry name" value="Ald_Oxase/Xan_DH_a/b"/>
</dbReference>
<dbReference type="SMART" id="SM01092">
    <property type="entry name" value="CO_deh_flav_C"/>
    <property type="match status" value="2"/>
</dbReference>
<dbReference type="FunFam" id="3.30.365.10:FF:000001">
    <property type="entry name" value="Xanthine dehydrogenase oxidase"/>
    <property type="match status" value="2"/>
</dbReference>
<dbReference type="Pfam" id="PF03450">
    <property type="entry name" value="CO_deh_flav_C"/>
    <property type="match status" value="2"/>
</dbReference>
<dbReference type="Gene3D" id="3.30.465.10">
    <property type="match status" value="2"/>
</dbReference>
<dbReference type="PROSITE" id="PS51387">
    <property type="entry name" value="FAD_PCMH"/>
    <property type="match status" value="2"/>
</dbReference>
<dbReference type="InterPro" id="IPR036856">
    <property type="entry name" value="Ald_Oxase/Xan_DH_a/b_sf"/>
</dbReference>
<dbReference type="InterPro" id="IPR037165">
    <property type="entry name" value="AldOxase/xan_DH_Mopterin-bd_sf"/>
</dbReference>
<dbReference type="InterPro" id="IPR008274">
    <property type="entry name" value="AldOxase/xan_DH_MoCoBD1"/>
</dbReference>
<dbReference type="Pfam" id="PF01315">
    <property type="entry name" value="Ald_Xan_dh_C"/>
    <property type="match status" value="2"/>
</dbReference>
<dbReference type="FunFam" id="3.30.465.10:FF:000004">
    <property type="entry name" value="Xanthine dehydrogenase/oxidase"/>
    <property type="match status" value="2"/>
</dbReference>
<dbReference type="InterPro" id="IPR006058">
    <property type="entry name" value="2Fe2S_fd_BS"/>
</dbReference>
<evidence type="ECO:0000256" key="10">
    <source>
        <dbReference type="ARBA" id="ARBA00023004"/>
    </source>
</evidence>
<sequence>LYTHPSPYTISRPAHAPPPVHLTGTKLACGEGGCGACTVMISRWDRRADSPLHLAVNACLAPLCSVHGTSVTTIEGIGRSGALHAVQERLARAHGSQCGFCTPGVLMSAYSLLRERPHPTDAELTASLQGNLCRCTGYRPILDGLRSLCCGGGGDSSSGCCGGGRGSSGCCMDAKGSGVATELFDTADLLPYDPSQEPLFPSELQLTDRYDASELRFTSDRVTWHRPVSLERLLQLKSEHPEAKLVVGNSEIGIEAKQKGAIYPHLICTSGVPELTSIEATLAGLVIGASVSLTRLAQLCRRLCSDAKAGGLSLEHQKRGCRALLDMLDQFAGPQIRNVAAIGGNVMTASPISDLIPLLGALGATLTLASLRGERNVAADQSFFVGYRRTAARPDEVLRSVSIPFCSERQHCYAVKQARRKEDDIAIVNAAIWVDLGPGGDQVAAARLCFGGLAPTVLSAGQAAAAMVGRRWEDGDALEAGLRQLKTEAAVAWGAPGGQAAYRSTLAASMLFRFYQRVCRDVGLPFDESAVDELDRRPLSATQVFESVPADQPIEDLVGRPVSHASAIAQVTGEAMYTDDAQAAAGELFLAPVMSDRARATVVGIDFTDALAMDGVAGFVDSRDVPGSNLYGYAFDDEPVFASSDVMFTGQFLAGVLAADRDTARRAARLVRVQYGPAAGSPVVTISDAAASDSFFPEEHWKQLTVGDVDEAFATAEHCVEGEMNVGGQEHFYFEPFSVLVEPKDGGSELLVYATSQNPSGMQSDLSKVTGLARNRIVVKVKRIGGGFGGKETRPSQLATPAAVAALKFGRPVRAVLDRWDDMAVSGGRHPVKARYKLAADRDGRLIGLRLLILLNAGCTLDMSENVAGRMLRACMETYRLASLSIEIRLCRTNLASNTAFRAFGTPQACAIMETAVSHLAESMGLSQCQIRELNLFRSGEITPNGAPVKSDNLWRCWQECLAASDYHGRLRELEPAQKTWPVSLPHRLRHRHGQKIPLQSGATVNIYLDGSVLICHGGVEMGQGVHTKLLQVAARALQLPIGRLYIAETSTDKVPNTTASAASITTDINAPAVLDACLQLRRRLAPFVEANPTAAWEDWVGAAYLAGVSLSACGFCFNPPKEDADRRSGRGDSALYFTYGAACSEVEIDALTGDHVIRRCDIVMDLGASLNPAVDIGQVEGAFTQGCGLYTIEDLRYSPDGRLLTRGPGAYKIPGFSDIPEKLNIRLLRGSRCEHPKAVHSSKAVGEPPLNLAASVLTAIRQAVLAARLDSQVELPNGHQGQLSFQLDSPATSERIRLACGGGLVAELTVNCPSPAPPPVHLTGTKLACGEGGCGACTVMISRWDRRADSPLHLAVNACLAPLCSVHGTSVTTIEGIGRSGALHAVQERLARAHGSQCGFCTPGVLMSAYSLLRERPHPTDAELTASLQGNLCRCTGYRPILDGLRSLCCAAVAAAAAEAPPDAAWMQKGSGVATELFDTADLLPYDPSQEPLFPSELQLTDRYDASELRFTSDRVTWHRPVSLERLLQLKSEHPEAKLVVGNSEIGIEAKQKGAIYPHLICTSGVPELTSIEATLAGFVIGASVSLTRLAQLCRRLCSDAKAGGLSLEHQKRGCRALLDMLDQFAGPQIRNVAAIGGNVMTASPISDLIPLLGALGATLTLASLRGERNVAADQSFFVGYRRTAARPDEVLRSVSIPFCSERQHCYAVKQARRKEDDIAIVNAAIWVDLGPGGDQVAAARLCFGGLAPTVLSAGQAAAAMVGRRWEDGDALEAGLRQLKTEAAVAWGAPGGQAAYRSTLAASMLFRFYQRVCRDVGLPFDESAVDELDRRPLSATQVFESVPADQPIEDLVGRPVSHASAIAQKPCTLTTRKAAAGELFLAPVMSDRARATVVGIDFTDALAMDGVAGFVDSRDVPGSNLYGYAFDDEPVFASSDVMFTGQFLAGVLAADRDTARRAARLVRVQYGPAAGSPVVTISDAAASDSFFPEEHWKQLTVGDVDEAFATAEHCVEGEMNVGGQEHFYFEPFSVLVEPKDGGSELLVYATSQNPSGMQSDLSKVTGLARNRIVVKVKRIGGGFGGKETRPSQLATPAAVAALKFGRPVRAVLDRWDDMAVSGGRHPVKARYKLAADRDGRLIGLRLLILLNAGCTLDMSEQTYRLASLSIEIRLCRTNLASNTAFRAFGTPQACAIMETAVSHLAESMGLSQCQIRELNLFRSGEITPNGAPVKSDNLWRCWQECLAASDYHGRLRELEVFNRASRHKKRGLSLCPIAYSISMGKKFLLQSGATVNIYLDGSVLICHGGVEMGQGVHTKLLQVAARALQLPIGRLYIAETSTDKVPNTTSSAASITTDINAPAVLDACLQLRRRLAPFVEANPTAAWEDWVGAAYLAGVSLSACGFCFNPPKEDADRRSGRGDSALYFTYGAACSEVEIDALTGDHVIRRCDIVMDLGASLNPAVDIGQVEGAFTQGCGLYTIEDLRYSPDGRLLTRGPGAYKIPGFSDIPEKLNIRLLRGSRCEHPKAVHSSKAVGEPPLNLAASVLTAIRQAVLAARLDSQVERLNGHQGQLSFQLDSPATSERIRLACGGGLVAEVINTDESAPWDVRPSD</sequence>
<keyword evidence="5" id="KW-0285">Flavoprotein</keyword>
<dbReference type="SUPFAM" id="SSF54665">
    <property type="entry name" value="CO dehydrogenase molybdoprotein N-domain-like"/>
    <property type="match status" value="2"/>
</dbReference>
<dbReference type="GO" id="GO:0016491">
    <property type="term" value="F:oxidoreductase activity"/>
    <property type="evidence" value="ECO:0007669"/>
    <property type="project" value="UniProtKB-KW"/>
</dbReference>
<keyword evidence="8" id="KW-0274">FAD</keyword>
<dbReference type="InterPro" id="IPR036010">
    <property type="entry name" value="2Fe-2S_ferredoxin-like_sf"/>
</dbReference>
<evidence type="ECO:0000313" key="15">
    <source>
        <dbReference type="WBParaSite" id="maker-uti_cns_0048232-snap-gene-0.8-mRNA-1"/>
    </source>
</evidence>
<dbReference type="InterPro" id="IPR001041">
    <property type="entry name" value="2Fe-2S_ferredoxin-type"/>
</dbReference>
<dbReference type="SUPFAM" id="SSF55447">
    <property type="entry name" value="CO dehydrogenase flavoprotein C-terminal domain-like"/>
    <property type="match status" value="2"/>
</dbReference>
<dbReference type="SUPFAM" id="SSF56003">
    <property type="entry name" value="Molybdenum cofactor-binding domain"/>
    <property type="match status" value="2"/>
</dbReference>
<dbReference type="InterPro" id="IPR016169">
    <property type="entry name" value="FAD-bd_PCMH_sub2"/>
</dbReference>
<dbReference type="InterPro" id="IPR036683">
    <property type="entry name" value="CO_DH_flav_C_dom_sf"/>
</dbReference>
<dbReference type="Gene3D" id="3.30.43.10">
    <property type="entry name" value="Uridine Diphospho-n-acetylenolpyruvylglucosamine Reductase, domain 2"/>
    <property type="match status" value="2"/>
</dbReference>
<dbReference type="GO" id="GO:0071949">
    <property type="term" value="F:FAD binding"/>
    <property type="evidence" value="ECO:0007669"/>
    <property type="project" value="InterPro"/>
</dbReference>